<evidence type="ECO:0000256" key="7">
    <source>
        <dbReference type="PROSITE-ProRule" id="PRU01331"/>
    </source>
</evidence>
<evidence type="ECO:0000256" key="9">
    <source>
        <dbReference type="RuleBase" id="RU004356"/>
    </source>
</evidence>
<dbReference type="InterPro" id="IPR027302">
    <property type="entry name" value="Gln_synth_N_conserv_site"/>
</dbReference>
<dbReference type="PANTHER" id="PTHR43785">
    <property type="entry name" value="GAMMA-GLUTAMYLPUTRESCINE SYNTHETASE"/>
    <property type="match status" value="1"/>
</dbReference>
<dbReference type="PROSITE" id="PS00181">
    <property type="entry name" value="GLNA_ATP"/>
    <property type="match status" value="1"/>
</dbReference>
<feature type="domain" description="GS catalytic" evidence="10">
    <location>
        <begin position="140"/>
        <end position="479"/>
    </location>
</feature>
<dbReference type="OrthoDB" id="9807095at2"/>
<dbReference type="PANTHER" id="PTHR43785:SF12">
    <property type="entry name" value="TYPE-1 GLUTAMINE SYNTHETASE 2"/>
    <property type="match status" value="1"/>
</dbReference>
<dbReference type="RefSeq" id="WP_075008559.1">
    <property type="nucleotide sequence ID" value="NZ_FOAP01000012.1"/>
</dbReference>
<dbReference type="SMART" id="SM01230">
    <property type="entry name" value="Gln-synt_C"/>
    <property type="match status" value="1"/>
</dbReference>
<name>A0A1H7W2F8_STIAU</name>
<dbReference type="InterPro" id="IPR008146">
    <property type="entry name" value="Gln_synth_cat_dom"/>
</dbReference>
<evidence type="ECO:0000256" key="3">
    <source>
        <dbReference type="ARBA" id="ARBA00022598"/>
    </source>
</evidence>
<evidence type="ECO:0000256" key="5">
    <source>
        <dbReference type="ARBA" id="ARBA00022840"/>
    </source>
</evidence>
<evidence type="ECO:0000256" key="1">
    <source>
        <dbReference type="ARBA" id="ARBA00001946"/>
    </source>
</evidence>
<dbReference type="SUPFAM" id="SSF55931">
    <property type="entry name" value="Glutamine synthetase/guanido kinase"/>
    <property type="match status" value="1"/>
</dbReference>
<evidence type="ECO:0000256" key="8">
    <source>
        <dbReference type="RuleBase" id="RU000384"/>
    </source>
</evidence>
<evidence type="ECO:0000259" key="10">
    <source>
        <dbReference type="PROSITE" id="PS51987"/>
    </source>
</evidence>
<evidence type="ECO:0000256" key="6">
    <source>
        <dbReference type="ARBA" id="ARBA00022842"/>
    </source>
</evidence>
<keyword evidence="4 9" id="KW-0547">Nucleotide-binding</keyword>
<dbReference type="InterPro" id="IPR008147">
    <property type="entry name" value="Gln_synt_N"/>
</dbReference>
<evidence type="ECO:0000256" key="2">
    <source>
        <dbReference type="ARBA" id="ARBA00009897"/>
    </source>
</evidence>
<keyword evidence="3 9" id="KW-0436">Ligase</keyword>
<dbReference type="GO" id="GO:0006542">
    <property type="term" value="P:glutamine biosynthetic process"/>
    <property type="evidence" value="ECO:0007669"/>
    <property type="project" value="InterPro"/>
</dbReference>
<reference evidence="12" key="1">
    <citation type="submission" date="2016-10" db="EMBL/GenBank/DDBJ databases">
        <authorList>
            <person name="Varghese N."/>
            <person name="Submissions S."/>
        </authorList>
    </citation>
    <scope>NUCLEOTIDE SEQUENCE [LARGE SCALE GENOMIC DNA]</scope>
    <source>
        <strain evidence="12">DSM 17044</strain>
    </source>
</reference>
<proteinExistence type="inferred from homology"/>
<comment type="similarity">
    <text evidence="2 7 8">Belongs to the glutamine synthetase family.</text>
</comment>
<evidence type="ECO:0000256" key="4">
    <source>
        <dbReference type="ARBA" id="ARBA00022741"/>
    </source>
</evidence>
<keyword evidence="12" id="KW-1185">Reference proteome</keyword>
<dbReference type="EMBL" id="FOAP01000012">
    <property type="protein sequence ID" value="SEM15197.1"/>
    <property type="molecule type" value="Genomic_DNA"/>
</dbReference>
<dbReference type="PROSITE" id="PS51987">
    <property type="entry name" value="GS_CATALYTIC"/>
    <property type="match status" value="1"/>
</dbReference>
<gene>
    <name evidence="11" type="ORF">SAMN05444354_112104</name>
</gene>
<keyword evidence="6" id="KW-0460">Magnesium</keyword>
<evidence type="ECO:0000313" key="12">
    <source>
        <dbReference type="Proteomes" id="UP000182719"/>
    </source>
</evidence>
<dbReference type="InterPro" id="IPR014746">
    <property type="entry name" value="Gln_synth/guanido_kin_cat_dom"/>
</dbReference>
<sequence length="479" mass="54393">METKGLRDFLEIPYDELEELNLQVKEQRLKRESPDKLREERTRYLTDEKRIKAVTVCFTDLEGRLHMLDYDKKFLLKSADNLTFDGSSIRGFSAQAESDLRLNVDWSSFYWLPSDIFGPGKVLVFSEVLERDGSAYASDMRGVLKRLTGQMFQKDGLICHAAPEIEGFLFKGRDAERHYHETNQFEFISTGGYYHSLPGDSLRAFIDHAAEAQRAMGFQNEKDHPEVAPSQFEMNFSYSEALISADQIQLYKLLCRQVAAQLGLTASFLPKPVMGVNGNGMHMNLSLSKGGKNLFYDKGGQDGLTQMGWDCIDRILNNANDICLVLNSSVNAYRRLDPHYEAPNQIKASPNNRGAMVRIPFGNERSARIEVRSVAPDANPYMVLYTLLRTAMEGPAPQEDAETKRSRTRFLPDNIFDAVRLFKGSQFVSQVLGEVVQSKFAELKQASAERCPKQLGTRVKSAEIQFHHEVTNQHLWSQF</sequence>
<evidence type="ECO:0000313" key="11">
    <source>
        <dbReference type="EMBL" id="SEM15197.1"/>
    </source>
</evidence>
<dbReference type="GO" id="GO:0005524">
    <property type="term" value="F:ATP binding"/>
    <property type="evidence" value="ECO:0007669"/>
    <property type="project" value="UniProtKB-KW"/>
</dbReference>
<dbReference type="EC" id="6.3.1.2" evidence="9"/>
<keyword evidence="5 9" id="KW-0067">ATP-binding</keyword>
<dbReference type="Pfam" id="PF00120">
    <property type="entry name" value="Gln-synt_C"/>
    <property type="match status" value="1"/>
</dbReference>
<dbReference type="Proteomes" id="UP000182719">
    <property type="component" value="Unassembled WGS sequence"/>
</dbReference>
<accession>A0A1H7W2F8</accession>
<dbReference type="InterPro" id="IPR027303">
    <property type="entry name" value="Gln_synth_gly_rich_site"/>
</dbReference>
<dbReference type="Gene3D" id="3.10.20.70">
    <property type="entry name" value="Glutamine synthetase, N-terminal domain"/>
    <property type="match status" value="1"/>
</dbReference>
<comment type="catalytic activity">
    <reaction evidence="9">
        <text>L-glutamate + NH4(+) + ATP = L-glutamine + ADP + phosphate + H(+)</text>
        <dbReference type="Rhea" id="RHEA:16169"/>
        <dbReference type="ChEBI" id="CHEBI:15378"/>
        <dbReference type="ChEBI" id="CHEBI:28938"/>
        <dbReference type="ChEBI" id="CHEBI:29985"/>
        <dbReference type="ChEBI" id="CHEBI:30616"/>
        <dbReference type="ChEBI" id="CHEBI:43474"/>
        <dbReference type="ChEBI" id="CHEBI:58359"/>
        <dbReference type="ChEBI" id="CHEBI:456216"/>
        <dbReference type="EC" id="6.3.1.2"/>
    </reaction>
</comment>
<protein>
    <recommendedName>
        <fullName evidence="9">Glutamine synthetase</fullName>
        <ecNumber evidence="9">6.3.1.2</ecNumber>
    </recommendedName>
</protein>
<dbReference type="InterPro" id="IPR036651">
    <property type="entry name" value="Gln_synt_N_sf"/>
</dbReference>
<dbReference type="Gene3D" id="3.30.590.10">
    <property type="entry name" value="Glutamine synthetase/guanido kinase, catalytic domain"/>
    <property type="match status" value="1"/>
</dbReference>
<dbReference type="SUPFAM" id="SSF54368">
    <property type="entry name" value="Glutamine synthetase, N-terminal domain"/>
    <property type="match status" value="1"/>
</dbReference>
<dbReference type="PROSITE" id="PS00180">
    <property type="entry name" value="GLNA_1"/>
    <property type="match status" value="1"/>
</dbReference>
<dbReference type="Pfam" id="PF03951">
    <property type="entry name" value="Gln-synt_N"/>
    <property type="match status" value="1"/>
</dbReference>
<dbReference type="GO" id="GO:0004356">
    <property type="term" value="F:glutamine synthetase activity"/>
    <property type="evidence" value="ECO:0007669"/>
    <property type="project" value="UniProtKB-EC"/>
</dbReference>
<comment type="cofactor">
    <cofactor evidence="1">
        <name>Mg(2+)</name>
        <dbReference type="ChEBI" id="CHEBI:18420"/>
    </cofactor>
</comment>
<organism evidence="11 12">
    <name type="scientific">Stigmatella aurantiaca</name>
    <dbReference type="NCBI Taxonomy" id="41"/>
    <lineage>
        <taxon>Bacteria</taxon>
        <taxon>Pseudomonadati</taxon>
        <taxon>Myxococcota</taxon>
        <taxon>Myxococcia</taxon>
        <taxon>Myxococcales</taxon>
        <taxon>Cystobacterineae</taxon>
        <taxon>Archangiaceae</taxon>
        <taxon>Stigmatella</taxon>
    </lineage>
</organism>
<dbReference type="AlphaFoldDB" id="A0A1H7W2F8"/>